<dbReference type="GO" id="GO:0007140">
    <property type="term" value="P:male meiotic nuclear division"/>
    <property type="evidence" value="ECO:0007669"/>
    <property type="project" value="InterPro"/>
</dbReference>
<evidence type="ECO:0000259" key="1">
    <source>
        <dbReference type="Pfam" id="PF12509"/>
    </source>
</evidence>
<dbReference type="PANTHER" id="PTHR22380">
    <property type="entry name" value="TESTIS-EXPRESSED PROTEIN 15"/>
    <property type="match status" value="1"/>
</dbReference>
<accession>A0A9W9ZYI0</accession>
<keyword evidence="3" id="KW-1185">Reference proteome</keyword>
<reference evidence="2" key="1">
    <citation type="submission" date="2023-01" db="EMBL/GenBank/DDBJ databases">
        <title>Genome assembly of the deep-sea coral Lophelia pertusa.</title>
        <authorList>
            <person name="Herrera S."/>
            <person name="Cordes E."/>
        </authorList>
    </citation>
    <scope>NUCLEOTIDE SEQUENCE</scope>
    <source>
        <strain evidence="2">USNM1676648</strain>
        <tissue evidence="2">Polyp</tissue>
    </source>
</reference>
<dbReference type="GO" id="GO:0010569">
    <property type="term" value="P:regulation of double-strand break repair via homologous recombination"/>
    <property type="evidence" value="ECO:0007669"/>
    <property type="project" value="InterPro"/>
</dbReference>
<dbReference type="GO" id="GO:0005634">
    <property type="term" value="C:nucleus"/>
    <property type="evidence" value="ECO:0007669"/>
    <property type="project" value="TreeGrafter"/>
</dbReference>
<evidence type="ECO:0000313" key="3">
    <source>
        <dbReference type="Proteomes" id="UP001163046"/>
    </source>
</evidence>
<protein>
    <recommendedName>
        <fullName evidence="1">TASOR pseudo-PARP domain-containing protein</fullName>
    </recommendedName>
</protein>
<dbReference type="InterPro" id="IPR022188">
    <property type="entry name" value="TASOR_DUF3715"/>
</dbReference>
<dbReference type="EMBL" id="MU825434">
    <property type="protein sequence ID" value="KAJ7389393.1"/>
    <property type="molecule type" value="Genomic_DNA"/>
</dbReference>
<dbReference type="Proteomes" id="UP001163046">
    <property type="component" value="Unassembled WGS sequence"/>
</dbReference>
<dbReference type="Gene3D" id="3.90.228.10">
    <property type="match status" value="1"/>
</dbReference>
<feature type="domain" description="TASOR pseudo-PARP" evidence="1">
    <location>
        <begin position="83"/>
        <end position="202"/>
    </location>
</feature>
<name>A0A9W9ZYI0_9CNID</name>
<proteinExistence type="predicted"/>
<dbReference type="Pfam" id="PF12509">
    <property type="entry name" value="DUF3715"/>
    <property type="match status" value="1"/>
</dbReference>
<sequence length="219" mass="24995">MADVRDSYRPFKTYTIPRKERRPSEDCQYTLPVDSREAKEIEHAIRRLTWDTNDLDRAVSISHVKKVDNPNLEREYHEKRATLREEGRSPKELTQQLAFCVETEDSRVKEICRMGLECDGVDHTLGDGVMGVTVWRCPDLCLRALSWPTSGAAYLLVFKIVKGRVKSVTPKLYPETPNLEPTPNFDCHMARNTASSAQLQTSCEALSIISMNMMTKDCP</sequence>
<dbReference type="InterPro" id="IPR026616">
    <property type="entry name" value="TEX15"/>
</dbReference>
<dbReference type="OrthoDB" id="10054471at2759"/>
<organism evidence="2 3">
    <name type="scientific">Desmophyllum pertusum</name>
    <dbReference type="NCBI Taxonomy" id="174260"/>
    <lineage>
        <taxon>Eukaryota</taxon>
        <taxon>Metazoa</taxon>
        <taxon>Cnidaria</taxon>
        <taxon>Anthozoa</taxon>
        <taxon>Hexacorallia</taxon>
        <taxon>Scleractinia</taxon>
        <taxon>Caryophylliina</taxon>
        <taxon>Caryophylliidae</taxon>
        <taxon>Desmophyllum</taxon>
    </lineage>
</organism>
<gene>
    <name evidence="2" type="ORF">OS493_031923</name>
</gene>
<dbReference type="GO" id="GO:0007130">
    <property type="term" value="P:synaptonemal complex assembly"/>
    <property type="evidence" value="ECO:0007669"/>
    <property type="project" value="TreeGrafter"/>
</dbReference>
<dbReference type="AlphaFoldDB" id="A0A9W9ZYI0"/>
<comment type="caution">
    <text evidence="2">The sequence shown here is derived from an EMBL/GenBank/DDBJ whole genome shotgun (WGS) entry which is preliminary data.</text>
</comment>
<evidence type="ECO:0000313" key="2">
    <source>
        <dbReference type="EMBL" id="KAJ7389393.1"/>
    </source>
</evidence>
<dbReference type="PANTHER" id="PTHR22380:SF1">
    <property type="entry name" value="TESTIS-EXPRESSED PROTEIN 15"/>
    <property type="match status" value="1"/>
</dbReference>